<evidence type="ECO:0000313" key="2">
    <source>
        <dbReference type="EMBL" id="ODN75555.1"/>
    </source>
</evidence>
<reference evidence="2 3" key="1">
    <citation type="submission" date="2016-06" db="EMBL/GenBank/DDBJ databases">
        <title>Evolution of pathogenesis and genome organization in the Tremellales.</title>
        <authorList>
            <person name="Cuomo C."/>
            <person name="Litvintseva A."/>
            <person name="Heitman J."/>
            <person name="Chen Y."/>
            <person name="Sun S."/>
            <person name="Springer D."/>
            <person name="Dromer F."/>
            <person name="Young S."/>
            <person name="Zeng Q."/>
            <person name="Chapman S."/>
            <person name="Gujja S."/>
            <person name="Saif S."/>
            <person name="Birren B."/>
        </authorList>
    </citation>
    <scope>NUCLEOTIDE SEQUENCE [LARGE SCALE GENOMIC DNA]</scope>
    <source>
        <strain evidence="2 3">CBS 6039</strain>
    </source>
</reference>
<feature type="compositionally biased region" description="Low complexity" evidence="1">
    <location>
        <begin position="246"/>
        <end position="269"/>
    </location>
</feature>
<dbReference type="GeneID" id="30157991"/>
<name>A0A1E3HHF2_9TREE</name>
<feature type="region of interest" description="Disordered" evidence="1">
    <location>
        <begin position="1"/>
        <end position="345"/>
    </location>
</feature>
<feature type="compositionally biased region" description="Pro residues" evidence="1">
    <location>
        <begin position="220"/>
        <end position="233"/>
    </location>
</feature>
<keyword evidence="3" id="KW-1185">Reference proteome</keyword>
<feature type="compositionally biased region" description="Polar residues" evidence="1">
    <location>
        <begin position="27"/>
        <end position="36"/>
    </location>
</feature>
<evidence type="ECO:0000313" key="3">
    <source>
        <dbReference type="Proteomes" id="UP000094065"/>
    </source>
</evidence>
<gene>
    <name evidence="2" type="ORF">L202_06682</name>
</gene>
<comment type="caution">
    <text evidence="2">The sequence shown here is derived from an EMBL/GenBank/DDBJ whole genome shotgun (WGS) entry which is preliminary data.</text>
</comment>
<dbReference type="EMBL" id="AWGJ01000010">
    <property type="protein sequence ID" value="ODN75555.1"/>
    <property type="molecule type" value="Genomic_DNA"/>
</dbReference>
<evidence type="ECO:0000256" key="1">
    <source>
        <dbReference type="SAM" id="MobiDB-lite"/>
    </source>
</evidence>
<accession>A0A1E3HHF2</accession>
<organism evidence="2 3">
    <name type="scientific">Cryptococcus amylolentus CBS 6039</name>
    <dbReference type="NCBI Taxonomy" id="1295533"/>
    <lineage>
        <taxon>Eukaryota</taxon>
        <taxon>Fungi</taxon>
        <taxon>Dikarya</taxon>
        <taxon>Basidiomycota</taxon>
        <taxon>Agaricomycotina</taxon>
        <taxon>Tremellomycetes</taxon>
        <taxon>Tremellales</taxon>
        <taxon>Cryptococcaceae</taxon>
        <taxon>Cryptococcus</taxon>
    </lineage>
</organism>
<feature type="compositionally biased region" description="Polar residues" evidence="1">
    <location>
        <begin position="127"/>
        <end position="156"/>
    </location>
</feature>
<feature type="compositionally biased region" description="Basic residues" evidence="1">
    <location>
        <begin position="327"/>
        <end position="336"/>
    </location>
</feature>
<dbReference type="AlphaFoldDB" id="A0A1E3HHF2"/>
<sequence length="345" mass="36876">MPYSLRTRTRQPLAPLDLPEDRPTLKRSPSSTSLRSPQKHSKLDPPPSPGPSSMRSQSVRRSGGMEGRRGSVTPRMSLSKMMGMGEKGMDGARSPARRLFGPETPTSGISGAIITPPRLAPSPPMDETTSSPFVVLPTSSSNAQNLPNTGAENGQDGQHDPGFVILPDPKGNGKGKGKAKAGRTATTPTRLRRGRSRSRSVAAEDATDLPPLASENQENIPPPPPVPSLPPHLPEYKSKLPPSPISHPSLSRSTTTTTTSPSSSPSSSLLPPPMAHSASWSGTPGRRRERSKLVNELLMVRGETEMPSFLEEQAGLEEGDELTPGKRVLRSTRGKQKLAEEVDQL</sequence>
<protein>
    <submittedName>
        <fullName evidence="2">Uncharacterized protein</fullName>
    </submittedName>
</protein>
<proteinExistence type="predicted"/>
<dbReference type="RefSeq" id="XP_018991205.1">
    <property type="nucleotide sequence ID" value="XM_019141230.1"/>
</dbReference>
<dbReference type="Proteomes" id="UP000094065">
    <property type="component" value="Unassembled WGS sequence"/>
</dbReference>
<feature type="compositionally biased region" description="Low complexity" evidence="1">
    <location>
        <begin position="51"/>
        <end position="62"/>
    </location>
</feature>
<dbReference type="OrthoDB" id="2565090at2759"/>